<protein>
    <submittedName>
        <fullName evidence="1">15198_t:CDS:1</fullName>
    </submittedName>
</protein>
<reference evidence="1" key="1">
    <citation type="submission" date="2021-06" db="EMBL/GenBank/DDBJ databases">
        <authorList>
            <person name="Kallberg Y."/>
            <person name="Tangrot J."/>
            <person name="Rosling A."/>
        </authorList>
    </citation>
    <scope>NUCLEOTIDE SEQUENCE</scope>
    <source>
        <strain evidence="1">MA461A</strain>
    </source>
</reference>
<organism evidence="1 2">
    <name type="scientific">Racocetra persica</name>
    <dbReference type="NCBI Taxonomy" id="160502"/>
    <lineage>
        <taxon>Eukaryota</taxon>
        <taxon>Fungi</taxon>
        <taxon>Fungi incertae sedis</taxon>
        <taxon>Mucoromycota</taxon>
        <taxon>Glomeromycotina</taxon>
        <taxon>Glomeromycetes</taxon>
        <taxon>Diversisporales</taxon>
        <taxon>Gigasporaceae</taxon>
        <taxon>Racocetra</taxon>
    </lineage>
</organism>
<proteinExistence type="predicted"/>
<feature type="non-terminal residue" evidence="1">
    <location>
        <position position="151"/>
    </location>
</feature>
<accession>A0ACA9RC06</accession>
<sequence length="151" mass="17349">ASELLKTEDCFPPETVRGKVAKWTRSADMVELAFKEVSVKRLPHDMRDNIHAQMTILKQRYEEAADGNMKEAQLRYGNCLFKEEGTPKDLAKAAEYFKKAVDNGNPTAMYNIRNIYCHGYGVKRDLVEGKRFLKLAAYRQQPLATKMCKQK</sequence>
<evidence type="ECO:0000313" key="2">
    <source>
        <dbReference type="Proteomes" id="UP000789920"/>
    </source>
</evidence>
<comment type="caution">
    <text evidence="1">The sequence shown here is derived from an EMBL/GenBank/DDBJ whole genome shotgun (WGS) entry which is preliminary data.</text>
</comment>
<keyword evidence="2" id="KW-1185">Reference proteome</keyword>
<feature type="non-terminal residue" evidence="1">
    <location>
        <position position="1"/>
    </location>
</feature>
<name>A0ACA9RC06_9GLOM</name>
<gene>
    <name evidence="1" type="ORF">RPERSI_LOCUS18254</name>
</gene>
<evidence type="ECO:0000313" key="1">
    <source>
        <dbReference type="EMBL" id="CAG8785632.1"/>
    </source>
</evidence>
<dbReference type="Proteomes" id="UP000789920">
    <property type="component" value="Unassembled WGS sequence"/>
</dbReference>
<dbReference type="EMBL" id="CAJVQC010048046">
    <property type="protein sequence ID" value="CAG8785632.1"/>
    <property type="molecule type" value="Genomic_DNA"/>
</dbReference>